<dbReference type="Proteomes" id="UP000583266">
    <property type="component" value="Unassembled WGS sequence"/>
</dbReference>
<gene>
    <name evidence="1" type="ORF">HHL17_26310</name>
</gene>
<accession>A0A848GYM6</accession>
<reference evidence="1 2" key="1">
    <citation type="submission" date="2020-04" db="EMBL/GenBank/DDBJ databases">
        <title>Chitinophaga sp. G-6-1-13 sp. nov., isolated from soil.</title>
        <authorList>
            <person name="Dahal R.H."/>
            <person name="Chaudhary D.K."/>
        </authorList>
    </citation>
    <scope>NUCLEOTIDE SEQUENCE [LARGE SCALE GENOMIC DNA]</scope>
    <source>
        <strain evidence="1 2">G-6-1-13</strain>
    </source>
</reference>
<evidence type="ECO:0000313" key="1">
    <source>
        <dbReference type="EMBL" id="NML40738.1"/>
    </source>
</evidence>
<organism evidence="1 2">
    <name type="scientific">Chitinophaga fulva</name>
    <dbReference type="NCBI Taxonomy" id="2728842"/>
    <lineage>
        <taxon>Bacteria</taxon>
        <taxon>Pseudomonadati</taxon>
        <taxon>Bacteroidota</taxon>
        <taxon>Chitinophagia</taxon>
        <taxon>Chitinophagales</taxon>
        <taxon>Chitinophagaceae</taxon>
        <taxon>Chitinophaga</taxon>
    </lineage>
</organism>
<dbReference type="EMBL" id="JABBGC010000003">
    <property type="protein sequence ID" value="NML40738.1"/>
    <property type="molecule type" value="Genomic_DNA"/>
</dbReference>
<comment type="caution">
    <text evidence="1">The sequence shown here is derived from an EMBL/GenBank/DDBJ whole genome shotgun (WGS) entry which is preliminary data.</text>
</comment>
<dbReference type="AlphaFoldDB" id="A0A848GYM6"/>
<protein>
    <submittedName>
        <fullName evidence="1">Uncharacterized protein</fullName>
    </submittedName>
</protein>
<keyword evidence="2" id="KW-1185">Reference proteome</keyword>
<evidence type="ECO:0000313" key="2">
    <source>
        <dbReference type="Proteomes" id="UP000583266"/>
    </source>
</evidence>
<dbReference type="RefSeq" id="WP_169227821.1">
    <property type="nucleotide sequence ID" value="NZ_JABBGC010000003.1"/>
</dbReference>
<sequence length="116" mass="12920">MATKVAQAVIYDTMWTLKSMPEAADPEGGPMPNFVISPSNELTGTVMNIPLRGFVDLMGENNIRFNVVFPRIYLGDFYMRFVQVLYIADRYALDGNSMTLYAADRELASLTGSPVQ</sequence>
<proteinExistence type="predicted"/>
<name>A0A848GYM6_9BACT</name>